<gene>
    <name evidence="1" type="ORF">BLTE_27710</name>
</gene>
<organism evidence="1 2">
    <name type="scientific">Blastochloris tepida</name>
    <dbReference type="NCBI Taxonomy" id="2233851"/>
    <lineage>
        <taxon>Bacteria</taxon>
        <taxon>Pseudomonadati</taxon>
        <taxon>Pseudomonadota</taxon>
        <taxon>Alphaproteobacteria</taxon>
        <taxon>Hyphomicrobiales</taxon>
        <taxon>Blastochloridaceae</taxon>
        <taxon>Blastochloris</taxon>
    </lineage>
</organism>
<keyword evidence="2" id="KW-1185">Reference proteome</keyword>
<dbReference type="Proteomes" id="UP000266934">
    <property type="component" value="Chromosome"/>
</dbReference>
<evidence type="ECO:0000313" key="1">
    <source>
        <dbReference type="EMBL" id="BBF94086.1"/>
    </source>
</evidence>
<evidence type="ECO:0008006" key="3">
    <source>
        <dbReference type="Google" id="ProtNLM"/>
    </source>
</evidence>
<protein>
    <recommendedName>
        <fullName evidence="3">Esterase</fullName>
    </recommendedName>
</protein>
<reference evidence="1 2" key="1">
    <citation type="submission" date="2018-08" db="EMBL/GenBank/DDBJ databases">
        <title>Complete genome sequencing of Blastochloris tepida GI.</title>
        <authorList>
            <person name="Tsukatani Y."/>
            <person name="Mori H."/>
        </authorList>
    </citation>
    <scope>NUCLEOTIDE SEQUENCE [LARGE SCALE GENOMIC DNA]</scope>
    <source>
        <strain evidence="1 2">GI</strain>
    </source>
</reference>
<evidence type="ECO:0000313" key="2">
    <source>
        <dbReference type="Proteomes" id="UP000266934"/>
    </source>
</evidence>
<name>A0A348G3F3_9HYPH</name>
<accession>A0A348G3F3</accession>
<proteinExistence type="predicted"/>
<dbReference type="EMBL" id="AP018907">
    <property type="protein sequence ID" value="BBF94086.1"/>
    <property type="molecule type" value="Genomic_DNA"/>
</dbReference>
<dbReference type="KEGG" id="blag:BLTE_27710"/>
<sequence>MTFRPRFRPPARRPGPMALFDLFRKAPPAADRAALVAWLDSRAAHLIQKGIHEYSRARAGTNWQVIYQEPMFIAALDVARWRSFPIGLQLVGEMVEGALRPFAPAPAALAPAVAACALKAFDRHPVYPAIGDAEWGAMRAALHDALIAVGLHPPKPVKDISVPFGPRIFELMPMHPDIKQQDSLIVRNHLRTSLITLHAEFVRDFDCAALAAELAPAGA</sequence>
<dbReference type="AlphaFoldDB" id="A0A348G3F3"/>